<evidence type="ECO:0000256" key="2">
    <source>
        <dbReference type="ARBA" id="ARBA00022741"/>
    </source>
</evidence>
<name>A0ABN9X1L7_9DINO</name>
<dbReference type="SUPFAM" id="SSF110942">
    <property type="entry name" value="HSP90 C-terminal domain"/>
    <property type="match status" value="1"/>
</dbReference>
<keyword evidence="2" id="KW-0547">Nucleotide-binding</keyword>
<dbReference type="Gene3D" id="3.30.565.10">
    <property type="entry name" value="Histidine kinase-like ATPase, C-terminal domain"/>
    <property type="match status" value="2"/>
</dbReference>
<dbReference type="Gene3D" id="1.20.120.790">
    <property type="entry name" value="Heat shock protein 90, C-terminal domain"/>
    <property type="match status" value="1"/>
</dbReference>
<evidence type="ECO:0000256" key="5">
    <source>
        <dbReference type="SAM" id="MobiDB-lite"/>
    </source>
</evidence>
<dbReference type="PROSITE" id="PS00298">
    <property type="entry name" value="HSP90"/>
    <property type="match status" value="1"/>
</dbReference>
<dbReference type="InterPro" id="IPR036890">
    <property type="entry name" value="HATPase_C_sf"/>
</dbReference>
<organism evidence="7 8">
    <name type="scientific">Prorocentrum cordatum</name>
    <dbReference type="NCBI Taxonomy" id="2364126"/>
    <lineage>
        <taxon>Eukaryota</taxon>
        <taxon>Sar</taxon>
        <taxon>Alveolata</taxon>
        <taxon>Dinophyceae</taxon>
        <taxon>Prorocentrales</taxon>
        <taxon>Prorocentraceae</taxon>
        <taxon>Prorocentrum</taxon>
    </lineage>
</organism>
<sequence>MDIIVNSLYSNKDVFLRELVSNAADACDKKRFLALTESDAPPEAMKLRITTDKEKRTLMIEDNGVGMQKAELVENLGRIARSGTANFVQNLQSGSDDVSLIGQFGVGFYRVRQFLAQGLDELGVQVPDLSGFAVKLCERVPQCSQQTLVRIEAPVGQALAGIAGAPGDERESKCPKGKRKFVAFMVSCGTPLEGDRVVKPLRLSRLCKPFVMLLLAMVSFYFIILSEWQRLDLPAGARFGHGSDRAPPAAAPGLDAGTAGALPGAAAHGPPAAPRAQPAEAPEAAMVEPARLFQEEVVEAPVELKLDLLLPVPLRRGTAPLHIATFNGDTWQGARTVLEWNAAAGRRFDVAFVQETRFPDSEAAGDARQWCLGQGCHLALGPPRRTGAERLAVSGGVGLCIGTHIGVFSGIAVPDEWSHRIVARKIHLGEGSVLLVISLYMITSIGLTGDNLALLAEAVGSEESVKPREQPTSESQREAAELLEPLECLQTASARWFDLAEVGSLAVEGVLQEWLPLWIKDSRNDEQHASEWNVATTLEPISVSQVRSAILFFGRRKGLGWDSFHPRLLGELSDALVARFAAILNRFELTAENGQLSRLEYFGNKAADEYAKRGASLGRISAADRAVVDGCFELSRLLCKFSAEQEARIGDSGQFDHVGIDWLRHITLEAPAGAFLVMWRAVEVVSKSFKEEGADQKAWRWISQGNEFTIQPAPEEEFFGEQSGTKLILHLREEAQEYLDTGKLSDLLKKYSEFITFPIELWNEKVQYDQVPDESAPPPKEGEKPKMKSVPRSVYEWEVMNKMKPIWLRNPEVVNQSEYTEFYKTTFKAFDEPLSTTHFKVEGQIEFRALMFIPATMPFELTRDMFSEGGRAMRLYVKRVFINDKFEDLIPRWLTFVRGVVDSEDLPLNVGREILQKSRTLKIIRKRLVRKVLDSIDDLREQKRDKYDQFWSNYGKYFKVGLVEDLDYKDELKRFVRFYSSTSGDNMTSLPEYVDRMKEGQDKIYFVTGEGKKAAEIAPAMEKMKAKGYEVLYMVDPLDEICSQSIVDFDGRKLVDINKAGLDLDKTEDEKSKFEKLTKDYEEVAAWLKKQLGERVQKVEIGDRLVDSPATLVQGEWGMSPMMQRYMKSQTTSSSQDSAFAMGSRNQAILEINPEHPVIQKLRTMQQTAPDSEETEDMVMMVYETAALIGGYNIEDPGEFAKRVTKLMVNMGPEPGSAGVVDAEAA</sequence>
<feature type="domain" description="Histidine kinase/HSP90-like ATPase" evidence="6">
    <location>
        <begin position="16"/>
        <end position="119"/>
    </location>
</feature>
<dbReference type="InterPro" id="IPR020575">
    <property type="entry name" value="Hsp90_N"/>
</dbReference>
<keyword evidence="4" id="KW-0143">Chaperone</keyword>
<proteinExistence type="inferred from homology"/>
<reference evidence="7" key="1">
    <citation type="submission" date="2023-10" db="EMBL/GenBank/DDBJ databases">
        <authorList>
            <person name="Chen Y."/>
            <person name="Shah S."/>
            <person name="Dougan E. K."/>
            <person name="Thang M."/>
            <person name="Chan C."/>
        </authorList>
    </citation>
    <scope>NUCLEOTIDE SEQUENCE [LARGE SCALE GENOMIC DNA]</scope>
</reference>
<dbReference type="Proteomes" id="UP001189429">
    <property type="component" value="Unassembled WGS sequence"/>
</dbReference>
<dbReference type="Gene3D" id="3.40.50.11260">
    <property type="match status" value="1"/>
</dbReference>
<evidence type="ECO:0000256" key="3">
    <source>
        <dbReference type="ARBA" id="ARBA00022840"/>
    </source>
</evidence>
<dbReference type="InterPro" id="IPR003594">
    <property type="entry name" value="HATPase_dom"/>
</dbReference>
<dbReference type="InterPro" id="IPR037196">
    <property type="entry name" value="HSP90_C"/>
</dbReference>
<dbReference type="Gene3D" id="3.30.230.80">
    <property type="match status" value="1"/>
</dbReference>
<dbReference type="PRINTS" id="PR00775">
    <property type="entry name" value="HEATSHOCK90"/>
</dbReference>
<keyword evidence="8" id="KW-1185">Reference proteome</keyword>
<evidence type="ECO:0000256" key="4">
    <source>
        <dbReference type="ARBA" id="ARBA00023186"/>
    </source>
</evidence>
<evidence type="ECO:0000313" key="7">
    <source>
        <dbReference type="EMBL" id="CAK0892549.1"/>
    </source>
</evidence>
<dbReference type="Pfam" id="PF02518">
    <property type="entry name" value="HATPase_c"/>
    <property type="match status" value="1"/>
</dbReference>
<protein>
    <recommendedName>
        <fullName evidence="6">Histidine kinase/HSP90-like ATPase domain-containing protein</fullName>
    </recommendedName>
</protein>
<dbReference type="EMBL" id="CAUYUJ010019626">
    <property type="protein sequence ID" value="CAK0892549.1"/>
    <property type="molecule type" value="Genomic_DNA"/>
</dbReference>
<dbReference type="Pfam" id="PF00183">
    <property type="entry name" value="HSP90"/>
    <property type="match status" value="1"/>
</dbReference>
<evidence type="ECO:0000259" key="6">
    <source>
        <dbReference type="Pfam" id="PF02518"/>
    </source>
</evidence>
<comment type="caution">
    <text evidence="7">The sequence shown here is derived from an EMBL/GenBank/DDBJ whole genome shotgun (WGS) entry which is preliminary data.</text>
</comment>
<dbReference type="SUPFAM" id="SSF54211">
    <property type="entry name" value="Ribosomal protein S5 domain 2-like"/>
    <property type="match status" value="1"/>
</dbReference>
<keyword evidence="3" id="KW-0067">ATP-binding</keyword>
<dbReference type="HAMAP" id="MF_00505">
    <property type="entry name" value="HSP90"/>
    <property type="match status" value="1"/>
</dbReference>
<feature type="region of interest" description="Disordered" evidence="5">
    <location>
        <begin position="244"/>
        <end position="283"/>
    </location>
</feature>
<dbReference type="SUPFAM" id="SSF55874">
    <property type="entry name" value="ATPase domain of HSP90 chaperone/DNA topoisomerase II/histidine kinase"/>
    <property type="match status" value="2"/>
</dbReference>
<evidence type="ECO:0000256" key="1">
    <source>
        <dbReference type="ARBA" id="ARBA00008239"/>
    </source>
</evidence>
<feature type="compositionally biased region" description="Low complexity" evidence="5">
    <location>
        <begin position="246"/>
        <end position="283"/>
    </location>
</feature>
<dbReference type="NCBIfam" id="NF003555">
    <property type="entry name" value="PRK05218.1"/>
    <property type="match status" value="1"/>
</dbReference>
<dbReference type="InterPro" id="IPR019805">
    <property type="entry name" value="Heat_shock_protein_90_CS"/>
</dbReference>
<accession>A0ABN9X1L7</accession>
<comment type="similarity">
    <text evidence="1">Belongs to the heat shock protein 90 family.</text>
</comment>
<dbReference type="InterPro" id="IPR020568">
    <property type="entry name" value="Ribosomal_Su5_D2-typ_SF"/>
</dbReference>
<dbReference type="PANTHER" id="PTHR11528">
    <property type="entry name" value="HEAT SHOCK PROTEIN 90 FAMILY MEMBER"/>
    <property type="match status" value="1"/>
</dbReference>
<dbReference type="InterPro" id="IPR001404">
    <property type="entry name" value="Hsp90_fam"/>
</dbReference>
<evidence type="ECO:0000313" key="8">
    <source>
        <dbReference type="Proteomes" id="UP001189429"/>
    </source>
</evidence>
<gene>
    <name evidence="7" type="ORF">PCOR1329_LOCUS72176</name>
</gene>